<dbReference type="InterPro" id="IPR043129">
    <property type="entry name" value="ATPase_NBD"/>
</dbReference>
<sequence>MSTKQQAIGIDVGSVSSCVAVNDRTLFKAVSDDDKLTTASYIAFTENGDCRIGEEAKGHLKLKNSANVVFNLKQLIGRQFSDSYVQRNINQWPFDLIKDEEGKVYIQTQLQNELTKYTPEEVLSMLLSKLKRLVKKKTEDVSNAVIAIPSFFNNHQRQAMVNCATSVGFNNVRLISNSTAIALAYYDRLLKNCEFIKPQTVIIFDLGATSLDVSVVFIDRDNVQVKSTTGTCELGGNDFDERIIEYFVNKFKKQYNCDLRSNRIALRRLRVYCEQAKIRLSSTLTANININDLLPGINFNETLSRETFETICGDLFHFITVFVQKALFEAKVEKENISEIIRAGYSSLIPKLEEMLSQMFDHKKLNKSLNCGECVAIGAAIQSSMLSKTYSMKPKVVNIIPYSFGVATKGGIMNRVVNRYSKIPCKKSKIFTTDVDNQTQLKVRVYEGEAVNTRHNKLFGVFTFDGINAAAKGEPQLELIFDVDANGILSVFGSEKLRTKRSQSVMNDSVDRLNATVSRFEFEDEQRELRSEAKNKLENAMSKANRLQSRLSNDDKQQLVDLMEEIQHRLNSDQLVYKQELDLERERIETLMANHAIGIDLGTTFSCVAVCKKGRVEVFENDSGSRTTPSYVAFTEHERIIGNEAKNHVSEDPTNTVFEAKRLIGRKFNDREVQGDMIEWPFTVFDDNGDPKIEVTHMGIHLLDVTPLSYGTDVVGDMMDVLIPRNTSYPVTVTEAYLNGYDNQTEMLIQVLQGEYEFAKDATKLKEFQLTIPPMPRAKCTVNVCFDIDEHGILNVSATELSTGAAKKVMIQNIKGQYTEEQINQMIEAANRQRRRDLQNKARIVAKNSLESFCFDLRRSLNGVNAYPNANQQQKTLVRNKAEETLFWVAANPAATQEQIEAKTREIRAHKDSLTN</sequence>
<dbReference type="STRING" id="299467.A0A443SE29"/>
<dbReference type="GO" id="GO:0006950">
    <property type="term" value="P:response to stress"/>
    <property type="evidence" value="ECO:0007669"/>
    <property type="project" value="UniProtKB-ARBA"/>
</dbReference>
<dbReference type="InterPro" id="IPR018181">
    <property type="entry name" value="Heat_shock_70_CS"/>
</dbReference>
<dbReference type="PANTHER" id="PTHR19375">
    <property type="entry name" value="HEAT SHOCK PROTEIN 70KDA"/>
    <property type="match status" value="1"/>
</dbReference>
<dbReference type="Gene3D" id="1.20.1270.10">
    <property type="match status" value="1"/>
</dbReference>
<organism evidence="5 6">
    <name type="scientific">Leptotrombidium deliense</name>
    <dbReference type="NCBI Taxonomy" id="299467"/>
    <lineage>
        <taxon>Eukaryota</taxon>
        <taxon>Metazoa</taxon>
        <taxon>Ecdysozoa</taxon>
        <taxon>Arthropoda</taxon>
        <taxon>Chelicerata</taxon>
        <taxon>Arachnida</taxon>
        <taxon>Acari</taxon>
        <taxon>Acariformes</taxon>
        <taxon>Trombidiformes</taxon>
        <taxon>Prostigmata</taxon>
        <taxon>Anystina</taxon>
        <taxon>Parasitengona</taxon>
        <taxon>Trombiculoidea</taxon>
        <taxon>Trombiculidae</taxon>
        <taxon>Leptotrombidium</taxon>
    </lineage>
</organism>
<evidence type="ECO:0000256" key="3">
    <source>
        <dbReference type="ARBA" id="ARBA00022840"/>
    </source>
</evidence>
<dbReference type="OrthoDB" id="6358820at2759"/>
<feature type="coiled-coil region" evidence="4">
    <location>
        <begin position="523"/>
        <end position="557"/>
    </location>
</feature>
<dbReference type="Pfam" id="PF00012">
    <property type="entry name" value="HSP70"/>
    <property type="match status" value="2"/>
</dbReference>
<dbReference type="GO" id="GO:0140662">
    <property type="term" value="F:ATP-dependent protein folding chaperone"/>
    <property type="evidence" value="ECO:0007669"/>
    <property type="project" value="InterPro"/>
</dbReference>
<keyword evidence="6" id="KW-1185">Reference proteome</keyword>
<dbReference type="InterPro" id="IPR013126">
    <property type="entry name" value="Hsp_70_fam"/>
</dbReference>
<dbReference type="VEuPathDB" id="VectorBase:LDEU006272"/>
<comment type="caution">
    <text evidence="5">The sequence shown here is derived from an EMBL/GenBank/DDBJ whole genome shotgun (WGS) entry which is preliminary data.</text>
</comment>
<dbReference type="Gene3D" id="3.90.640.10">
    <property type="entry name" value="Actin, Chain A, domain 4"/>
    <property type="match status" value="1"/>
</dbReference>
<dbReference type="GO" id="GO:0005524">
    <property type="term" value="F:ATP binding"/>
    <property type="evidence" value="ECO:0007669"/>
    <property type="project" value="UniProtKB-KW"/>
</dbReference>
<reference evidence="5 6" key="1">
    <citation type="journal article" date="2018" name="Gigascience">
        <title>Genomes of trombidid mites reveal novel predicted allergens and laterally-transferred genes associated with secondary metabolism.</title>
        <authorList>
            <person name="Dong X."/>
            <person name="Chaisiri K."/>
            <person name="Xia D."/>
            <person name="Armstrong S.D."/>
            <person name="Fang Y."/>
            <person name="Donnelly M.J."/>
            <person name="Kadowaki T."/>
            <person name="McGarry J.W."/>
            <person name="Darby A.C."/>
            <person name="Makepeace B.L."/>
        </authorList>
    </citation>
    <scope>NUCLEOTIDE SEQUENCE [LARGE SCALE GENOMIC DNA]</scope>
    <source>
        <strain evidence="5">UoL-UT</strain>
    </source>
</reference>
<dbReference type="SUPFAM" id="SSF100920">
    <property type="entry name" value="Heat shock protein 70kD (HSP70), peptide-binding domain"/>
    <property type="match status" value="2"/>
</dbReference>
<dbReference type="PRINTS" id="PR00301">
    <property type="entry name" value="HEATSHOCK70"/>
</dbReference>
<dbReference type="SUPFAM" id="SSF53067">
    <property type="entry name" value="Actin-like ATPase domain"/>
    <property type="match status" value="3"/>
</dbReference>
<dbReference type="EMBL" id="NCKV01003398">
    <property type="protein sequence ID" value="RWS25768.1"/>
    <property type="molecule type" value="Genomic_DNA"/>
</dbReference>
<dbReference type="InterPro" id="IPR029048">
    <property type="entry name" value="HSP70_C_sf"/>
</dbReference>
<keyword evidence="2" id="KW-0547">Nucleotide-binding</keyword>
<dbReference type="PROSITE" id="PS00297">
    <property type="entry name" value="HSP70_1"/>
    <property type="match status" value="1"/>
</dbReference>
<evidence type="ECO:0000313" key="5">
    <source>
        <dbReference type="EMBL" id="RWS25768.1"/>
    </source>
</evidence>
<evidence type="ECO:0000313" key="6">
    <source>
        <dbReference type="Proteomes" id="UP000288716"/>
    </source>
</evidence>
<accession>A0A443SE29</accession>
<protein>
    <submittedName>
        <fullName evidence="5">Heat shock protein ssa2-like protein</fullName>
    </submittedName>
</protein>
<comment type="similarity">
    <text evidence="1">Belongs to the heat shock protein 70 family.</text>
</comment>
<dbReference type="AlphaFoldDB" id="A0A443SE29"/>
<dbReference type="InterPro" id="IPR029047">
    <property type="entry name" value="HSP70_peptide-bd_sf"/>
</dbReference>
<gene>
    <name evidence="5" type="ORF">B4U80_10542</name>
</gene>
<dbReference type="SUPFAM" id="SSF100934">
    <property type="entry name" value="Heat shock protein 70kD (HSP70), C-terminal subdomain"/>
    <property type="match status" value="1"/>
</dbReference>
<dbReference type="FunFam" id="3.30.420.40:FF:000004">
    <property type="entry name" value="Molecular chaperone DnaK"/>
    <property type="match status" value="1"/>
</dbReference>
<dbReference type="Gene3D" id="3.30.420.40">
    <property type="match status" value="3"/>
</dbReference>
<proteinExistence type="inferred from homology"/>
<evidence type="ECO:0000256" key="4">
    <source>
        <dbReference type="SAM" id="Coils"/>
    </source>
</evidence>
<dbReference type="FunFam" id="3.30.30.30:FF:000001">
    <property type="entry name" value="heat shock 70 kDa protein-like"/>
    <property type="match status" value="2"/>
</dbReference>
<dbReference type="Proteomes" id="UP000288716">
    <property type="component" value="Unassembled WGS sequence"/>
</dbReference>
<evidence type="ECO:0000256" key="2">
    <source>
        <dbReference type="ARBA" id="ARBA00022741"/>
    </source>
</evidence>
<keyword evidence="3" id="KW-0067">ATP-binding</keyword>
<dbReference type="Gene3D" id="2.60.34.10">
    <property type="entry name" value="Substrate Binding Domain Of DNAk, Chain A, domain 1"/>
    <property type="match status" value="2"/>
</dbReference>
<dbReference type="CDD" id="cd24028">
    <property type="entry name" value="ASKHA_NBD_HSP70_HSPA1-like"/>
    <property type="match status" value="1"/>
</dbReference>
<dbReference type="FunFam" id="3.90.640.10:FF:000010">
    <property type="entry name" value="heat shock 70 kDa protein 14"/>
    <property type="match status" value="1"/>
</dbReference>
<keyword evidence="4" id="KW-0175">Coiled coil</keyword>
<dbReference type="Gene3D" id="3.30.30.30">
    <property type="match status" value="1"/>
</dbReference>
<dbReference type="FunFam" id="3.30.420.40:FF:000028">
    <property type="entry name" value="heat shock 70 kDa protein-like"/>
    <property type="match status" value="1"/>
</dbReference>
<name>A0A443SE29_9ACAR</name>
<evidence type="ECO:0000256" key="1">
    <source>
        <dbReference type="ARBA" id="ARBA00007381"/>
    </source>
</evidence>
<keyword evidence="5" id="KW-0346">Stress response</keyword>